<evidence type="ECO:0000256" key="13">
    <source>
        <dbReference type="ARBA" id="ARBA00023065"/>
    </source>
</evidence>
<keyword evidence="15 28" id="KW-0472">Membrane</keyword>
<dbReference type="GO" id="GO:0009897">
    <property type="term" value="C:external side of plasma membrane"/>
    <property type="evidence" value="ECO:0007669"/>
    <property type="project" value="Ensembl"/>
</dbReference>
<keyword evidence="30" id="KW-1185">Reference proteome</keyword>
<evidence type="ECO:0000256" key="20">
    <source>
        <dbReference type="ARBA" id="ARBA00023329"/>
    </source>
</evidence>
<dbReference type="GO" id="GO:1904045">
    <property type="term" value="P:cellular response to aldosterone"/>
    <property type="evidence" value="ECO:0007669"/>
    <property type="project" value="Ensembl"/>
</dbReference>
<feature type="region of interest" description="Disordered" evidence="27">
    <location>
        <begin position="1"/>
        <end position="103"/>
    </location>
</feature>
<keyword evidence="20" id="KW-0968">Cytoplasmic vesicle</keyword>
<evidence type="ECO:0000256" key="9">
    <source>
        <dbReference type="ARBA" id="ARBA00022692"/>
    </source>
</evidence>
<dbReference type="FunFam" id="2.60.470.10:FF:000002">
    <property type="entry name" value="Amiloride-sensitive sodium channel subunit alpha"/>
    <property type="match status" value="1"/>
</dbReference>
<dbReference type="GO" id="GO:0015280">
    <property type="term" value="F:ligand-gated sodium channel activity"/>
    <property type="evidence" value="ECO:0007669"/>
    <property type="project" value="TreeGrafter"/>
</dbReference>
<feature type="transmembrane region" description="Helical" evidence="28">
    <location>
        <begin position="144"/>
        <end position="165"/>
    </location>
</feature>
<feature type="compositionally biased region" description="Polar residues" evidence="27">
    <location>
        <begin position="603"/>
        <end position="612"/>
    </location>
</feature>
<dbReference type="InParanoid" id="A0A2I3H0X4"/>
<keyword evidence="8" id="KW-0963">Cytoplasm</keyword>
<dbReference type="PANTHER" id="PTHR11690">
    <property type="entry name" value="AMILORIDE-SENSITIVE SODIUM CHANNEL-RELATED"/>
    <property type="match status" value="1"/>
</dbReference>
<name>A0A2I3H0X4_NOMLE</name>
<evidence type="ECO:0000256" key="12">
    <source>
        <dbReference type="ARBA" id="ARBA00023053"/>
    </source>
</evidence>
<keyword evidence="10" id="KW-0282">Flagellum</keyword>
<feature type="region of interest" description="Disordered" evidence="27">
    <location>
        <begin position="593"/>
        <end position="614"/>
    </location>
</feature>
<keyword evidence="19 26" id="KW-0407">Ion channel</keyword>
<evidence type="ECO:0000313" key="29">
    <source>
        <dbReference type="Ensembl" id="ENSNLEP00000037249.1"/>
    </source>
</evidence>
<dbReference type="PROSITE" id="PS01206">
    <property type="entry name" value="ASC"/>
    <property type="match status" value="1"/>
</dbReference>
<keyword evidence="9 26" id="KW-0812">Transmembrane</keyword>
<dbReference type="GO" id="GO:0031514">
    <property type="term" value="C:motile cilium"/>
    <property type="evidence" value="ECO:0007669"/>
    <property type="project" value="UniProtKB-SubCell"/>
</dbReference>
<evidence type="ECO:0000256" key="25">
    <source>
        <dbReference type="ARBA" id="ARBA00050051"/>
    </source>
</evidence>
<dbReference type="Gene3D" id="2.60.470.10">
    <property type="entry name" value="Acid-sensing ion channels like domains"/>
    <property type="match status" value="1"/>
</dbReference>
<evidence type="ECO:0000256" key="3">
    <source>
        <dbReference type="ARBA" id="ARBA00004424"/>
    </source>
</evidence>
<organism evidence="29 30">
    <name type="scientific">Nomascus leucogenys</name>
    <name type="common">Northern white-cheeked gibbon</name>
    <name type="synonym">Hylobates leucogenys</name>
    <dbReference type="NCBI Taxonomy" id="61853"/>
    <lineage>
        <taxon>Eukaryota</taxon>
        <taxon>Metazoa</taxon>
        <taxon>Chordata</taxon>
        <taxon>Craniata</taxon>
        <taxon>Vertebrata</taxon>
        <taxon>Euteleostomi</taxon>
        <taxon>Mammalia</taxon>
        <taxon>Eutheria</taxon>
        <taxon>Euarchontoglires</taxon>
        <taxon>Primates</taxon>
        <taxon>Haplorrhini</taxon>
        <taxon>Catarrhini</taxon>
        <taxon>Hylobatidae</taxon>
        <taxon>Nomascus</taxon>
    </lineage>
</organism>
<dbReference type="Proteomes" id="UP000001073">
    <property type="component" value="Chromosome 23"/>
</dbReference>
<keyword evidence="16" id="KW-1015">Disulfide bond</keyword>
<dbReference type="AlphaFoldDB" id="A0A2I3H0X4"/>
<evidence type="ECO:0000256" key="11">
    <source>
        <dbReference type="ARBA" id="ARBA00022989"/>
    </source>
</evidence>
<keyword evidence="12" id="KW-0915">Sodium</keyword>
<evidence type="ECO:0000256" key="4">
    <source>
        <dbReference type="ARBA" id="ARBA00004463"/>
    </source>
</evidence>
<evidence type="ECO:0000256" key="5">
    <source>
        <dbReference type="ARBA" id="ARBA00022448"/>
    </source>
</evidence>
<reference evidence="29" key="2">
    <citation type="submission" date="2025-08" db="UniProtKB">
        <authorList>
            <consortium name="Ensembl"/>
        </authorList>
    </citation>
    <scope>IDENTIFICATION</scope>
</reference>
<dbReference type="GeneTree" id="ENSGT00940000160952"/>
<accession>A0A2I3H0X4</accession>
<dbReference type="GO" id="GO:0050699">
    <property type="term" value="F:WW domain binding"/>
    <property type="evidence" value="ECO:0007669"/>
    <property type="project" value="Ensembl"/>
</dbReference>
<feature type="compositionally biased region" description="Low complexity" evidence="27">
    <location>
        <begin position="92"/>
        <end position="101"/>
    </location>
</feature>
<evidence type="ECO:0000256" key="26">
    <source>
        <dbReference type="RuleBase" id="RU000679"/>
    </source>
</evidence>
<dbReference type="EMBL" id="ADFV01078440">
    <property type="status" value="NOT_ANNOTATED_CDS"/>
    <property type="molecule type" value="Genomic_DNA"/>
</dbReference>
<dbReference type="GO" id="GO:0016324">
    <property type="term" value="C:apical plasma membrane"/>
    <property type="evidence" value="ECO:0007669"/>
    <property type="project" value="UniProtKB-SubCell"/>
</dbReference>
<dbReference type="GO" id="GO:0098719">
    <property type="term" value="P:sodium ion import across plasma membrane"/>
    <property type="evidence" value="ECO:0007669"/>
    <property type="project" value="Ensembl"/>
</dbReference>
<evidence type="ECO:0000313" key="30">
    <source>
        <dbReference type="Proteomes" id="UP000001073"/>
    </source>
</evidence>
<comment type="catalytic activity">
    <reaction evidence="21">
        <text>Na(+)(in) = Na(+)(out)</text>
        <dbReference type="Rhea" id="RHEA:34963"/>
        <dbReference type="ChEBI" id="CHEBI:29101"/>
    </reaction>
</comment>
<keyword evidence="14" id="KW-0969">Cilium</keyword>
<evidence type="ECO:0000256" key="19">
    <source>
        <dbReference type="ARBA" id="ARBA00023303"/>
    </source>
</evidence>
<evidence type="ECO:0000256" key="27">
    <source>
        <dbReference type="SAM" id="MobiDB-lite"/>
    </source>
</evidence>
<protein>
    <recommendedName>
        <fullName evidence="24">Epithelial sodium channel subunit alpha</fullName>
    </recommendedName>
    <alternativeName>
        <fullName evidence="25">Amiloride-sensitive sodium channel subunit alpha</fullName>
    </alternativeName>
</protein>
<evidence type="ECO:0000256" key="23">
    <source>
        <dbReference type="ARBA" id="ARBA00049941"/>
    </source>
</evidence>
<keyword evidence="18" id="KW-0966">Cell projection</keyword>
<evidence type="ECO:0000256" key="7">
    <source>
        <dbReference type="ARBA" id="ARBA00022475"/>
    </source>
</evidence>
<keyword evidence="17 26" id="KW-0739">Sodium transport</keyword>
<keyword evidence="11 28" id="KW-1133">Transmembrane helix</keyword>
<dbReference type="InterPro" id="IPR001873">
    <property type="entry name" value="ENaC"/>
</dbReference>
<dbReference type="EMBL" id="ADFV01078442">
    <property type="status" value="NOT_ANNOTATED_CDS"/>
    <property type="molecule type" value="Genomic_DNA"/>
</dbReference>
<evidence type="ECO:0000256" key="22">
    <source>
        <dbReference type="ARBA" id="ARBA00037944"/>
    </source>
</evidence>
<evidence type="ECO:0000256" key="18">
    <source>
        <dbReference type="ARBA" id="ARBA00023273"/>
    </source>
</evidence>
<proteinExistence type="inferred from homology"/>
<evidence type="ECO:0000256" key="15">
    <source>
        <dbReference type="ARBA" id="ARBA00023136"/>
    </source>
</evidence>
<dbReference type="InterPro" id="IPR020903">
    <property type="entry name" value="ENaC_CS"/>
</dbReference>
<dbReference type="EMBL" id="ADFV01078439">
    <property type="status" value="NOT_ANNOTATED_CDS"/>
    <property type="molecule type" value="Genomic_DNA"/>
</dbReference>
<feature type="compositionally biased region" description="Pro residues" evidence="27">
    <location>
        <begin position="630"/>
        <end position="641"/>
    </location>
</feature>
<keyword evidence="13 26" id="KW-0406">Ion transport</keyword>
<dbReference type="GO" id="GO:0034706">
    <property type="term" value="C:sodium channel complex"/>
    <property type="evidence" value="ECO:0007669"/>
    <property type="project" value="Ensembl"/>
</dbReference>
<evidence type="ECO:0000256" key="6">
    <source>
        <dbReference type="ARBA" id="ARBA00022461"/>
    </source>
</evidence>
<reference evidence="29" key="3">
    <citation type="submission" date="2025-09" db="UniProtKB">
        <authorList>
            <consortium name="Ensembl"/>
        </authorList>
    </citation>
    <scope>IDENTIFICATION</scope>
</reference>
<evidence type="ECO:0000256" key="16">
    <source>
        <dbReference type="ARBA" id="ARBA00023157"/>
    </source>
</evidence>
<comment type="function">
    <text evidence="23">This is one of the three pore-forming subunits of the heterotrimeric epithelial sodium channel (ENaC), a critical regulator of sodium balance and fluid homeostasis. ENaC operates in epithelial tissues, where it mediates the electrodiffusion of sodium ions from extracellular fluid through the apical membrane of cells, with water following osmotically. It plays a key role in maintaining sodium homeostasis through electrogenic sodium reabsorption in the kidneys. Additionally, ENaC is essential for airway surface liquid homeostasis, which is crucial for proper mucus clearance.</text>
</comment>
<evidence type="ECO:0000256" key="28">
    <source>
        <dbReference type="SAM" id="Phobius"/>
    </source>
</evidence>
<keyword evidence="5 26" id="KW-0813">Transport</keyword>
<comment type="subcellular location">
    <subcellularLocation>
        <location evidence="3">Apical cell membrane</location>
        <topology evidence="3">Multi-pass membrane protein</topology>
    </subcellularLocation>
    <subcellularLocation>
        <location evidence="2">Cell projection</location>
        <location evidence="2">Cilium</location>
        <location evidence="2">Flagellum</location>
    </subcellularLocation>
    <subcellularLocation>
        <location evidence="4">Cytoplasmic granule</location>
    </subcellularLocation>
    <subcellularLocation>
        <location evidence="1">Cytoplasmic vesicle</location>
        <location evidence="1">Secretory vesicle</location>
        <location evidence="1">Acrosome</location>
    </subcellularLocation>
</comment>
<evidence type="ECO:0000256" key="2">
    <source>
        <dbReference type="ARBA" id="ARBA00004230"/>
    </source>
</evidence>
<dbReference type="STRING" id="61853.ENSNLEP00000037249"/>
<dbReference type="GO" id="GO:0006883">
    <property type="term" value="P:intracellular sodium ion homeostasis"/>
    <property type="evidence" value="ECO:0007669"/>
    <property type="project" value="Ensembl"/>
</dbReference>
<comment type="similarity">
    <text evidence="22">Belongs to the amiloride-sensitive sodium channel (TC 1.A.6) family. SCNN1A subfamily.</text>
</comment>
<keyword evidence="7" id="KW-1003">Cell membrane</keyword>
<keyword evidence="6 26" id="KW-0894">Sodium channel</keyword>
<feature type="region of interest" description="Disordered" evidence="27">
    <location>
        <begin position="624"/>
        <end position="643"/>
    </location>
</feature>
<evidence type="ECO:0000256" key="8">
    <source>
        <dbReference type="ARBA" id="ARBA00022490"/>
    </source>
</evidence>
<dbReference type="FunCoup" id="A0A2I3H0X4">
    <property type="interactions" value="109"/>
</dbReference>
<dbReference type="Gene3D" id="1.10.287.770">
    <property type="entry name" value="YojJ-like"/>
    <property type="match status" value="1"/>
</dbReference>
<dbReference type="Pfam" id="PF00858">
    <property type="entry name" value="ASC"/>
    <property type="match status" value="2"/>
</dbReference>
<evidence type="ECO:0000256" key="24">
    <source>
        <dbReference type="ARBA" id="ARBA00050031"/>
    </source>
</evidence>
<evidence type="ECO:0000256" key="1">
    <source>
        <dbReference type="ARBA" id="ARBA00004218"/>
    </source>
</evidence>
<evidence type="ECO:0000256" key="14">
    <source>
        <dbReference type="ARBA" id="ARBA00023069"/>
    </source>
</evidence>
<sequence>MGMVRGSLSRVPGVMGEGTQGPELSLDPDPCSPQSTPGLMKGNKLEEQDPRPLPPTPGLMEGNKLEEQDSSPPQPTPGLMKGDKREEQGLGPEPAAPQQPTAEEEALIEFHRSYRELFEFFCSNTTIHGAIRLVCSQHNRMKTAFWAVLWLCTFGMMYWQFGLLFGEYFSYPVSLNINLNSDKLVFPAVTICTLNPYRLVSPSAPSLAPAPGRVVQGAKVLGGMTWAPRSRQGRGPLPSPLWERVRARGRRAGLSPLRFPSDSGLCVQCNQNKSDCFYQTYSSGVDAVREWYRFHYINILSRLPETLPSLEEDTLGNFIFACRFNQVSCNQANYSHFHHPMYGNCYTFNDKNNSNLWMSSMPGINNGLSLMLRTEQNDFIPLLSTVTGARVMVHGQDEPAFMDDGGFNLRPGVETSISMRKEALDRLGGDYGDCTKNGSDVPVKNLYPSKYTQQVCIHSCFQESMIKACGCAYIFYPRPQTVEYCDYRKHSSWGETPGSPRPAPLTPVLTEAQLGEEGWGLLCQSPSRTLCPIVSVPLLSQMVTLLSNLGSQWSLWFGSSVLSVVEMAELIFDLLVITFLMLLRRFRSRYWSPGRGGRGAQEVASTPASSPPSHFCPHPMSLSLSQAGPAPSPALTAPPPAYATLGPCPSPGGSACPLGGP</sequence>
<dbReference type="GO" id="GO:0005829">
    <property type="term" value="C:cytosol"/>
    <property type="evidence" value="ECO:0007669"/>
    <property type="project" value="Ensembl"/>
</dbReference>
<evidence type="ECO:0000256" key="21">
    <source>
        <dbReference type="ARBA" id="ARBA00036239"/>
    </source>
</evidence>
<reference evidence="29 30" key="1">
    <citation type="submission" date="2012-10" db="EMBL/GenBank/DDBJ databases">
        <authorList>
            <consortium name="Gibbon Genome Sequencing Consortium"/>
        </authorList>
    </citation>
    <scope>NUCLEOTIDE SEQUENCE [LARGE SCALE GENOMIC DNA]</scope>
</reference>
<evidence type="ECO:0000256" key="17">
    <source>
        <dbReference type="ARBA" id="ARBA00023201"/>
    </source>
</evidence>
<dbReference type="PRINTS" id="PR01078">
    <property type="entry name" value="AMINACHANNEL"/>
</dbReference>
<dbReference type="OMA" id="ERSEDIW"/>
<dbReference type="PANTHER" id="PTHR11690:SF124">
    <property type="entry name" value="AMILORIDE-SENSITIVE SODIUM CHANNEL SUBUNIT ALPHA"/>
    <property type="match status" value="1"/>
</dbReference>
<dbReference type="EMBL" id="ADFV01078441">
    <property type="status" value="NOT_ANNOTATED_CDS"/>
    <property type="molecule type" value="Genomic_DNA"/>
</dbReference>
<dbReference type="Ensembl" id="ENSNLET00000049582.1">
    <property type="protein sequence ID" value="ENSNLEP00000037249.1"/>
    <property type="gene ID" value="ENSNLEG00000035453.1"/>
</dbReference>
<dbReference type="GO" id="GO:0001669">
    <property type="term" value="C:acrosomal vesicle"/>
    <property type="evidence" value="ECO:0007669"/>
    <property type="project" value="UniProtKB-SubCell"/>
</dbReference>
<evidence type="ECO:0000256" key="10">
    <source>
        <dbReference type="ARBA" id="ARBA00022846"/>
    </source>
</evidence>